<dbReference type="OrthoDB" id="2110130at2759"/>
<evidence type="ECO:0000259" key="6">
    <source>
        <dbReference type="PROSITE" id="PS50893"/>
    </source>
</evidence>
<dbReference type="SMART" id="SM00382">
    <property type="entry name" value="AAA"/>
    <property type="match status" value="2"/>
</dbReference>
<dbReference type="PROSITE" id="PS50893">
    <property type="entry name" value="ABC_TRANSPORTER_2"/>
    <property type="match status" value="2"/>
</dbReference>
<evidence type="ECO:0000313" key="7">
    <source>
        <dbReference type="EMBL" id="GMH66611.1"/>
    </source>
</evidence>
<feature type="signal peptide" evidence="5">
    <location>
        <begin position="1"/>
        <end position="18"/>
    </location>
</feature>
<keyword evidence="5" id="KW-0732">Signal</keyword>
<dbReference type="EMBL" id="BRXZ01001254">
    <property type="protein sequence ID" value="GMH66611.1"/>
    <property type="molecule type" value="Genomic_DNA"/>
</dbReference>
<dbReference type="Gene3D" id="3.40.50.300">
    <property type="entry name" value="P-loop containing nucleotide triphosphate hydrolases"/>
    <property type="match status" value="2"/>
</dbReference>
<keyword evidence="2" id="KW-0547">Nucleotide-binding</keyword>
<dbReference type="GO" id="GO:0005524">
    <property type="term" value="F:ATP binding"/>
    <property type="evidence" value="ECO:0007669"/>
    <property type="project" value="UniProtKB-KW"/>
</dbReference>
<dbReference type="InterPro" id="IPR027417">
    <property type="entry name" value="P-loop_NTPase"/>
</dbReference>
<organism evidence="7 8">
    <name type="scientific">Triparma retinervis</name>
    <dbReference type="NCBI Taxonomy" id="2557542"/>
    <lineage>
        <taxon>Eukaryota</taxon>
        <taxon>Sar</taxon>
        <taxon>Stramenopiles</taxon>
        <taxon>Ochrophyta</taxon>
        <taxon>Bolidophyceae</taxon>
        <taxon>Parmales</taxon>
        <taxon>Triparmaceae</taxon>
        <taxon>Triparma</taxon>
    </lineage>
</organism>
<sequence>MRNAFIFLLALFPLLVRPLSQVISKRTTNFISLDHFSATIPGAALPLFSDLSFEFSPGKKYALVGPNGCGKSTLVKQIVQRYNEASSIPSQPLPPLVTDGGIQVPPSSKHQLGYVSQSSVSLSDKSLLEECISSVRDYDKIKLELEAVQQRVADGDFEDETLNELGRLEDLFDQIGGYNLEKNIMTVLKGLSFKDEDAQKPCTSFSGGWQMRISLCKLLISRPSFMILDEPSNHLDSAARTWLQNRLSEYEGCILLISHDVNLVNKVTDNIIEFNPPSVGGLAVYKNVKSYEDYLEEKERRYLAKLAEWERNQAEADRLQAFVDRFGASATKAKAAQSKLKAIERMRKDGMLDHPGELNIVGVTEGAQLEEKRKVVRTKVKFPTPPPAGEVLMELNNAGIAYKDDAVLLDGVNLSIEAGMRVIIRGANGAGKSTLLQALTDAEDGAKVVKGDRWLSPGAKLNIFQQDLAQNLNPNVTPVESVAEIVREYDIGISDTTIRSVLGQLSLSSTAQQQKIGTLSGGEKARVALASFILKPANILVLDEPSNHVDIGTIQALANGLADFEKGSKNKAAAVILVSHDRDFVERLHCTHVCMVEEGRVKLEERLLRESDWEVEADGRVEGVAEVAAAEEEKEIVEVALTDEERKKRFNAPKRIKKIEGLVEKKEGRMQELEGLMIEMGSDVGKVTALGEESGKLGEEVEELMAEWEELEELLGGK</sequence>
<dbReference type="PROSITE" id="PS00211">
    <property type="entry name" value="ABC_TRANSPORTER_1"/>
    <property type="match status" value="2"/>
</dbReference>
<dbReference type="InterPro" id="IPR032781">
    <property type="entry name" value="ABC_tran_Xtn"/>
</dbReference>
<evidence type="ECO:0000313" key="8">
    <source>
        <dbReference type="Proteomes" id="UP001165082"/>
    </source>
</evidence>
<dbReference type="Gene3D" id="1.10.287.380">
    <property type="entry name" value="Valyl-tRNA synthetase, C-terminal domain"/>
    <property type="match status" value="1"/>
</dbReference>
<dbReference type="InterPro" id="IPR003593">
    <property type="entry name" value="AAA+_ATPase"/>
</dbReference>
<dbReference type="InterPro" id="IPR037118">
    <property type="entry name" value="Val-tRNA_synth_C_sf"/>
</dbReference>
<accession>A0A9W7AAD5</accession>
<dbReference type="SUPFAM" id="SSF52540">
    <property type="entry name" value="P-loop containing nucleoside triphosphate hydrolases"/>
    <property type="match status" value="2"/>
</dbReference>
<feature type="coiled-coil region" evidence="4">
    <location>
        <begin position="627"/>
        <end position="676"/>
    </location>
</feature>
<evidence type="ECO:0000256" key="1">
    <source>
        <dbReference type="ARBA" id="ARBA00022737"/>
    </source>
</evidence>
<dbReference type="FunFam" id="3.40.50.300:FF:000011">
    <property type="entry name" value="Putative ABC transporter ATP-binding component"/>
    <property type="match status" value="1"/>
</dbReference>
<comment type="caution">
    <text evidence="7">The sequence shown here is derived from an EMBL/GenBank/DDBJ whole genome shotgun (WGS) entry which is preliminary data.</text>
</comment>
<dbReference type="Pfam" id="PF16326">
    <property type="entry name" value="ABC_tran_CTD"/>
    <property type="match status" value="1"/>
</dbReference>
<keyword evidence="1" id="KW-0677">Repeat</keyword>
<dbReference type="CDD" id="cd03221">
    <property type="entry name" value="ABCF_EF-3"/>
    <property type="match status" value="2"/>
</dbReference>
<dbReference type="Pfam" id="PF00005">
    <property type="entry name" value="ABC_tran"/>
    <property type="match status" value="2"/>
</dbReference>
<feature type="domain" description="ABC transporter" evidence="6">
    <location>
        <begin position="31"/>
        <end position="301"/>
    </location>
</feature>
<evidence type="ECO:0000256" key="5">
    <source>
        <dbReference type="SAM" id="SignalP"/>
    </source>
</evidence>
<keyword evidence="3" id="KW-0067">ATP-binding</keyword>
<name>A0A9W7AAD5_9STRA</name>
<dbReference type="GO" id="GO:0016887">
    <property type="term" value="F:ATP hydrolysis activity"/>
    <property type="evidence" value="ECO:0007669"/>
    <property type="project" value="InterPro"/>
</dbReference>
<keyword evidence="8" id="KW-1185">Reference proteome</keyword>
<dbReference type="InterPro" id="IPR017871">
    <property type="entry name" value="ABC_transporter-like_CS"/>
</dbReference>
<proteinExistence type="predicted"/>
<feature type="chain" id="PRO_5040791739" description="ABC transporter domain-containing protein" evidence="5">
    <location>
        <begin position="19"/>
        <end position="718"/>
    </location>
</feature>
<evidence type="ECO:0000256" key="2">
    <source>
        <dbReference type="ARBA" id="ARBA00022741"/>
    </source>
</evidence>
<dbReference type="PANTHER" id="PTHR19211:SF133">
    <property type="entry name" value="ABC TRANSPORTER FAMILY PROTEIN"/>
    <property type="match status" value="1"/>
</dbReference>
<dbReference type="InterPro" id="IPR050611">
    <property type="entry name" value="ABCF"/>
</dbReference>
<feature type="domain" description="ABC transporter" evidence="6">
    <location>
        <begin position="393"/>
        <end position="637"/>
    </location>
</feature>
<dbReference type="InterPro" id="IPR003439">
    <property type="entry name" value="ABC_transporter-like_ATP-bd"/>
</dbReference>
<evidence type="ECO:0000256" key="3">
    <source>
        <dbReference type="ARBA" id="ARBA00022840"/>
    </source>
</evidence>
<dbReference type="PANTHER" id="PTHR19211">
    <property type="entry name" value="ATP-BINDING TRANSPORT PROTEIN-RELATED"/>
    <property type="match status" value="1"/>
</dbReference>
<reference evidence="7" key="1">
    <citation type="submission" date="2022-07" db="EMBL/GenBank/DDBJ databases">
        <title>Genome analysis of Parmales, a sister group of diatoms, reveals the evolutionary specialization of diatoms from phago-mixotrophs to photoautotrophs.</title>
        <authorList>
            <person name="Ban H."/>
            <person name="Sato S."/>
            <person name="Yoshikawa S."/>
            <person name="Kazumasa Y."/>
            <person name="Nakamura Y."/>
            <person name="Ichinomiya M."/>
            <person name="Saitoh K."/>
            <person name="Sato N."/>
            <person name="Blanc-Mathieu R."/>
            <person name="Endo H."/>
            <person name="Kuwata A."/>
            <person name="Ogata H."/>
        </authorList>
    </citation>
    <scope>NUCLEOTIDE SEQUENCE</scope>
</reference>
<dbReference type="InterPro" id="IPR032524">
    <property type="entry name" value="ABC_tran_C"/>
</dbReference>
<gene>
    <name evidence="7" type="ORF">TrRE_jg10065</name>
</gene>
<keyword evidence="4" id="KW-0175">Coiled coil</keyword>
<dbReference type="AlphaFoldDB" id="A0A9W7AAD5"/>
<protein>
    <recommendedName>
        <fullName evidence="6">ABC transporter domain-containing protein</fullName>
    </recommendedName>
</protein>
<dbReference type="GO" id="GO:0003677">
    <property type="term" value="F:DNA binding"/>
    <property type="evidence" value="ECO:0007669"/>
    <property type="project" value="InterPro"/>
</dbReference>
<dbReference type="Proteomes" id="UP001165082">
    <property type="component" value="Unassembled WGS sequence"/>
</dbReference>
<evidence type="ECO:0000256" key="4">
    <source>
        <dbReference type="SAM" id="Coils"/>
    </source>
</evidence>
<dbReference type="Pfam" id="PF12848">
    <property type="entry name" value="ABC_tran_Xtn"/>
    <property type="match status" value="1"/>
</dbReference>